<dbReference type="EMBL" id="JXLN01011622">
    <property type="protein sequence ID" value="KPM07518.1"/>
    <property type="molecule type" value="Genomic_DNA"/>
</dbReference>
<dbReference type="VEuPathDB" id="VectorBase:SSCA007608"/>
<comment type="similarity">
    <text evidence="1">Belongs to the SIMIBI class G3E GTPase family. ArgK/MeaB subfamily.</text>
</comment>
<dbReference type="GO" id="GO:0005737">
    <property type="term" value="C:cytoplasm"/>
    <property type="evidence" value="ECO:0007669"/>
    <property type="project" value="TreeGrafter"/>
</dbReference>
<gene>
    <name evidence="2" type="ORF">QR98_0060140</name>
</gene>
<dbReference type="GO" id="GO:0003924">
    <property type="term" value="F:GTPase activity"/>
    <property type="evidence" value="ECO:0007669"/>
    <property type="project" value="InterPro"/>
</dbReference>
<dbReference type="Gene3D" id="1.20.5.170">
    <property type="match status" value="1"/>
</dbReference>
<evidence type="ECO:0000313" key="3">
    <source>
        <dbReference type="Proteomes" id="UP000616769"/>
    </source>
</evidence>
<dbReference type="Gene3D" id="3.40.50.300">
    <property type="entry name" value="P-loop containing nucleotide triphosphate hydrolases"/>
    <property type="match status" value="1"/>
</dbReference>
<dbReference type="AlphaFoldDB" id="A0A132A979"/>
<dbReference type="CDD" id="cd03114">
    <property type="entry name" value="MMAA-like"/>
    <property type="match status" value="1"/>
</dbReference>
<dbReference type="InterPro" id="IPR027417">
    <property type="entry name" value="P-loop_NTPase"/>
</dbReference>
<dbReference type="GO" id="GO:0005525">
    <property type="term" value="F:GTP binding"/>
    <property type="evidence" value="ECO:0007669"/>
    <property type="project" value="InterPro"/>
</dbReference>
<dbReference type="NCBIfam" id="NF006958">
    <property type="entry name" value="PRK09435.1"/>
    <property type="match status" value="1"/>
</dbReference>
<dbReference type="SUPFAM" id="SSF52540">
    <property type="entry name" value="P-loop containing nucleoside triphosphate hydrolases"/>
    <property type="match status" value="1"/>
</dbReference>
<dbReference type="Pfam" id="PF03308">
    <property type="entry name" value="MeaB"/>
    <property type="match status" value="1"/>
</dbReference>
<dbReference type="PANTHER" id="PTHR23408:SF3">
    <property type="entry name" value="METHYLMALONIC ACIDURIA TYPE A PROTEIN, MITOCHONDRIAL"/>
    <property type="match status" value="1"/>
</dbReference>
<evidence type="ECO:0000256" key="1">
    <source>
        <dbReference type="ARBA" id="ARBA00009625"/>
    </source>
</evidence>
<accession>A0A132A979</accession>
<name>A0A132A979_SARSC</name>
<sequence length="330" mass="36657">MSNLLGNVLKGNRAALAQAITLLESTSMNRDFLQKKLNFIRDLNEAHHRNKPNTIRIGISGSPGVGKSTFIESFGMFLIEQSKKKVAVLAVDPSSAVRGGSILADKTRMPRLTQSSNAFIRPSPSRLNFGGVTQSTGETILLCETAGYDVVIVETVGVGQSEYEVANLCDTFVLLVAPASGDELQGIKKGIVEMANLIVITKYDGDLIIPARRMRGEIRSATKYITYNERPSVICVSARTNHGIEDVWKEIDKIVNQDQKAKQLKRQEQKVGLLRISLINALLNLLKPVIENEAYEIRLKSDPKLSIYEIVQEIIHQDLYNILEKNKIRI</sequence>
<dbReference type="OrthoDB" id="1476984at2759"/>
<dbReference type="InterPro" id="IPR005129">
    <property type="entry name" value="GTPase_ArgK"/>
</dbReference>
<comment type="caution">
    <text evidence="2">The sequence shown here is derived from an EMBL/GenBank/DDBJ whole genome shotgun (WGS) entry which is preliminary data.</text>
</comment>
<reference evidence="2 3" key="1">
    <citation type="journal article" date="2015" name="Parasit. Vectors">
        <title>Draft genome of the scabies mite.</title>
        <authorList>
            <person name="Rider S.D.Jr."/>
            <person name="Morgan M.S."/>
            <person name="Arlian L.G."/>
        </authorList>
    </citation>
    <scope>NUCLEOTIDE SEQUENCE [LARGE SCALE GENOMIC DNA]</scope>
    <source>
        <strain evidence="2">Arlian Lab</strain>
    </source>
</reference>
<proteinExistence type="inferred from homology"/>
<dbReference type="NCBIfam" id="TIGR00750">
    <property type="entry name" value="lao"/>
    <property type="match status" value="1"/>
</dbReference>
<organism evidence="2 3">
    <name type="scientific">Sarcoptes scabiei</name>
    <name type="common">Itch mite</name>
    <name type="synonym">Acarus scabiei</name>
    <dbReference type="NCBI Taxonomy" id="52283"/>
    <lineage>
        <taxon>Eukaryota</taxon>
        <taxon>Metazoa</taxon>
        <taxon>Ecdysozoa</taxon>
        <taxon>Arthropoda</taxon>
        <taxon>Chelicerata</taxon>
        <taxon>Arachnida</taxon>
        <taxon>Acari</taxon>
        <taxon>Acariformes</taxon>
        <taxon>Sarcoptiformes</taxon>
        <taxon>Astigmata</taxon>
        <taxon>Psoroptidia</taxon>
        <taxon>Sarcoptoidea</taxon>
        <taxon>Sarcoptidae</taxon>
        <taxon>Sarcoptinae</taxon>
        <taxon>Sarcoptes</taxon>
    </lineage>
</organism>
<dbReference type="PANTHER" id="PTHR23408">
    <property type="entry name" value="METHYLMALONYL-COA MUTASE"/>
    <property type="match status" value="1"/>
</dbReference>
<evidence type="ECO:0000313" key="2">
    <source>
        <dbReference type="EMBL" id="KPM07518.1"/>
    </source>
</evidence>
<protein>
    <submittedName>
        <fullName evidence="2">Methylmalonyl-CoA mutase-like protein</fullName>
    </submittedName>
</protein>
<dbReference type="Proteomes" id="UP000616769">
    <property type="component" value="Unassembled WGS sequence"/>
</dbReference>